<dbReference type="Gene3D" id="1.25.10.10">
    <property type="entry name" value="Leucine-rich Repeat Variant"/>
    <property type="match status" value="1"/>
</dbReference>
<dbReference type="AlphaFoldDB" id="A0A061H4C8"/>
<dbReference type="Pfam" id="PF00806">
    <property type="entry name" value="PUF"/>
    <property type="match status" value="4"/>
</dbReference>
<dbReference type="InterPro" id="IPR016024">
    <property type="entry name" value="ARM-type_fold"/>
</dbReference>
<dbReference type="EMBL" id="KE361640">
    <property type="protein sequence ID" value="EPQ27269.1"/>
    <property type="molecule type" value="Genomic_DNA"/>
</dbReference>
<evidence type="ECO:0000256" key="3">
    <source>
        <dbReference type="SAM" id="MobiDB-lite"/>
    </source>
</evidence>
<dbReference type="eggNOG" id="KOG1488">
    <property type="taxonomic scope" value="Eukaryota"/>
</dbReference>
<evidence type="ECO:0000256" key="2">
    <source>
        <dbReference type="PROSITE-ProRule" id="PRU00317"/>
    </source>
</evidence>
<dbReference type="PANTHER" id="PTHR12537:SF12">
    <property type="entry name" value="MATERNAL PROTEIN PUMILIO"/>
    <property type="match status" value="1"/>
</dbReference>
<dbReference type="PROSITE" id="PS50303">
    <property type="entry name" value="PUM_HD"/>
    <property type="match status" value="1"/>
</dbReference>
<feature type="region of interest" description="Disordered" evidence="3">
    <location>
        <begin position="90"/>
        <end position="158"/>
    </location>
</feature>
<feature type="repeat" description="Pumilio" evidence="2">
    <location>
        <begin position="341"/>
        <end position="376"/>
    </location>
</feature>
<evidence type="ECO:0000256" key="1">
    <source>
        <dbReference type="ARBA" id="ARBA00022737"/>
    </source>
</evidence>
<proteinExistence type="predicted"/>
<keyword evidence="1" id="KW-0677">Repeat</keyword>
<organism evidence="5 6">
    <name type="scientific">Pseudozyma flocculosa PF-1</name>
    <dbReference type="NCBI Taxonomy" id="1277687"/>
    <lineage>
        <taxon>Eukaryota</taxon>
        <taxon>Fungi</taxon>
        <taxon>Dikarya</taxon>
        <taxon>Basidiomycota</taxon>
        <taxon>Ustilaginomycotina</taxon>
        <taxon>Ustilaginomycetes</taxon>
        <taxon>Ustilaginales</taxon>
        <taxon>Ustilaginaceae</taxon>
        <taxon>Pseudozyma</taxon>
    </lineage>
</organism>
<feature type="compositionally biased region" description="Polar residues" evidence="3">
    <location>
        <begin position="131"/>
        <end position="141"/>
    </location>
</feature>
<feature type="domain" description="PUM-HD" evidence="4">
    <location>
        <begin position="134"/>
        <end position="488"/>
    </location>
</feature>
<dbReference type="PANTHER" id="PTHR12537">
    <property type="entry name" value="RNA BINDING PROTEIN PUMILIO-RELATED"/>
    <property type="match status" value="1"/>
</dbReference>
<feature type="compositionally biased region" description="Low complexity" evidence="3">
    <location>
        <begin position="101"/>
        <end position="113"/>
    </location>
</feature>
<dbReference type="SUPFAM" id="SSF48371">
    <property type="entry name" value="ARM repeat"/>
    <property type="match status" value="1"/>
</dbReference>
<feature type="repeat" description="Pumilio" evidence="2">
    <location>
        <begin position="227"/>
        <end position="265"/>
    </location>
</feature>
<dbReference type="GO" id="GO:0005737">
    <property type="term" value="C:cytoplasm"/>
    <property type="evidence" value="ECO:0007669"/>
    <property type="project" value="TreeGrafter"/>
</dbReference>
<dbReference type="InterPro" id="IPR011989">
    <property type="entry name" value="ARM-like"/>
</dbReference>
<name>A0A061H4C8_9BASI</name>
<dbReference type="InterPro" id="IPR001313">
    <property type="entry name" value="Pumilio_RNA-bd_rpt"/>
</dbReference>
<evidence type="ECO:0000313" key="5">
    <source>
        <dbReference type="EMBL" id="EPQ27269.1"/>
    </source>
</evidence>
<dbReference type="InterPro" id="IPR033133">
    <property type="entry name" value="PUM-HD"/>
</dbReference>
<evidence type="ECO:0000259" key="4">
    <source>
        <dbReference type="PROSITE" id="PS50303"/>
    </source>
</evidence>
<dbReference type="OrthoDB" id="668540at2759"/>
<dbReference type="SMART" id="SM00025">
    <property type="entry name" value="Pumilio"/>
    <property type="match status" value="4"/>
</dbReference>
<dbReference type="Proteomes" id="UP000053664">
    <property type="component" value="Unassembled WGS sequence"/>
</dbReference>
<protein>
    <recommendedName>
        <fullName evidence="4">PUM-HD domain-containing protein</fullName>
    </recommendedName>
</protein>
<reference evidence="5 6" key="1">
    <citation type="journal article" date="2013" name="Plant Cell">
        <title>The transition from a phytopathogenic smut ancestor to an anamorphic biocontrol agent deciphered by comparative whole-genome analysis.</title>
        <authorList>
            <person name="Lefebvre F."/>
            <person name="Joly D.L."/>
            <person name="Labbe C."/>
            <person name="Teichmann B."/>
            <person name="Linning R."/>
            <person name="Belzile F."/>
            <person name="Bakkeren G."/>
            <person name="Belanger R.R."/>
        </authorList>
    </citation>
    <scope>NUCLEOTIDE SEQUENCE [LARGE SCALE GENOMIC DNA]</scope>
    <source>
        <strain evidence="5 6">PF-1</strain>
    </source>
</reference>
<sequence>MLRNVPPAGFHMTADPIAMQGLQQMPSVDLFRHGSAVAAPPAAASRPEMPASLNQQRILAELASRGLAMGGSHELGAVRSPLDEANLYASASSEGDRAEAAAESSTSRLTSTAGWPSLAEAQKQFARAKVSTPTEPRTPQKGSEETSPRTEVALSPAKQSDLVRQIADGRGQEASIVLQQQLKSGTADAKRSVVGLVKSCILALSHDRHGNFLVQRALGVDADLAWSLKGHFVELAMSQFGCHVVQRVLDGEERVKMAVVEELLSSRLEESLTSRHSVHVWQKVLEIDWTHASFRSTIFAVMNRQMKGKWAKTARQETGSIICQNIFESADADEKSDCLQEVLAEAEECASNQWGVWVVQHIIEHGSDPEKKAALEGLLRSAVKLTLSQYGQKAIMSGLKSGDRTFVDKYVETLCETHPSGSSGTGSRRSALVDVALAPQGLQIVTQLLTSVSPEMREKIIATVRKNSVFLKGSKTGLKVHQLCERARAFSGY</sequence>
<dbReference type="HOGENOM" id="CLU_553337_0_0_1"/>
<dbReference type="PROSITE" id="PS50302">
    <property type="entry name" value="PUM"/>
    <property type="match status" value="2"/>
</dbReference>
<dbReference type="GeneID" id="19319289"/>
<accession>A0A061H4C8</accession>
<gene>
    <name evidence="5" type="ORF">PFL1_05192</name>
</gene>
<dbReference type="GO" id="GO:0000288">
    <property type="term" value="P:nuclear-transcribed mRNA catabolic process, deadenylation-dependent decay"/>
    <property type="evidence" value="ECO:0007669"/>
    <property type="project" value="TreeGrafter"/>
</dbReference>
<dbReference type="RefSeq" id="XP_007880912.1">
    <property type="nucleotide sequence ID" value="XM_007882721.1"/>
</dbReference>
<dbReference type="GO" id="GO:0003730">
    <property type="term" value="F:mRNA 3'-UTR binding"/>
    <property type="evidence" value="ECO:0007669"/>
    <property type="project" value="TreeGrafter"/>
</dbReference>
<dbReference type="KEGG" id="pfp:PFL1_05192"/>
<evidence type="ECO:0000313" key="6">
    <source>
        <dbReference type="Proteomes" id="UP000053664"/>
    </source>
</evidence>